<evidence type="ECO:0000313" key="3">
    <source>
        <dbReference type="EMBL" id="GAA1999926.1"/>
    </source>
</evidence>
<name>A0ABP5EM02_9ACTN</name>
<organism evidence="3 4">
    <name type="scientific">Catenulispora subtropica</name>
    <dbReference type="NCBI Taxonomy" id="450798"/>
    <lineage>
        <taxon>Bacteria</taxon>
        <taxon>Bacillati</taxon>
        <taxon>Actinomycetota</taxon>
        <taxon>Actinomycetes</taxon>
        <taxon>Catenulisporales</taxon>
        <taxon>Catenulisporaceae</taxon>
        <taxon>Catenulispora</taxon>
    </lineage>
</organism>
<evidence type="ECO:0000256" key="1">
    <source>
        <dbReference type="SAM" id="MobiDB-lite"/>
    </source>
</evidence>
<keyword evidence="2" id="KW-0812">Transmembrane</keyword>
<proteinExistence type="predicted"/>
<evidence type="ECO:0000313" key="4">
    <source>
        <dbReference type="Proteomes" id="UP001499854"/>
    </source>
</evidence>
<comment type="caution">
    <text evidence="3">The sequence shown here is derived from an EMBL/GenBank/DDBJ whole genome shotgun (WGS) entry which is preliminary data.</text>
</comment>
<keyword evidence="2" id="KW-0472">Membrane</keyword>
<feature type="region of interest" description="Disordered" evidence="1">
    <location>
        <begin position="1"/>
        <end position="43"/>
    </location>
</feature>
<feature type="compositionally biased region" description="Basic and acidic residues" evidence="1">
    <location>
        <begin position="1"/>
        <end position="11"/>
    </location>
</feature>
<dbReference type="RefSeq" id="WP_344662119.1">
    <property type="nucleotide sequence ID" value="NZ_BAAAQM010000066.1"/>
</dbReference>
<feature type="compositionally biased region" description="Low complexity" evidence="1">
    <location>
        <begin position="80"/>
        <end position="107"/>
    </location>
</feature>
<dbReference type="EMBL" id="BAAAQM010000066">
    <property type="protein sequence ID" value="GAA1999926.1"/>
    <property type="molecule type" value="Genomic_DNA"/>
</dbReference>
<feature type="compositionally biased region" description="Basic and acidic residues" evidence="1">
    <location>
        <begin position="19"/>
        <end position="28"/>
    </location>
</feature>
<keyword evidence="4" id="KW-1185">Reference proteome</keyword>
<keyword evidence="2" id="KW-1133">Transmembrane helix</keyword>
<evidence type="ECO:0000256" key="2">
    <source>
        <dbReference type="SAM" id="Phobius"/>
    </source>
</evidence>
<feature type="transmembrane region" description="Helical" evidence="2">
    <location>
        <begin position="45"/>
        <end position="68"/>
    </location>
</feature>
<gene>
    <name evidence="3" type="ORF">GCM10009838_76780</name>
</gene>
<sequence length="469" mass="48990">MQERNDDHREPPSYALRDSYPRRADGYRPARNQPSPPQPRRRTGLIATTVVLVLFAGGAFGVIATGVLKHKNAEPSAGGTVSTPSTVATTPTSPSNSPTPPQASSTSEQLPAYVSTPPADFVAGTFYTYVDSAPAQQAPMDMVNEVFASPSIRANYWDGTGHPTAAALCGATAPNLAMVSSPADAAKTGIRVVTVNLFDKGQLAPQQAQVSVDQAKGLITKIECVPSALPSFPGAKILAQHFGADIYQQAQGGTSPTTPAPTYAPTSANATVGPWLNFETSVCAQYQPTSWIFYPIAVTSSGAAWRFSRDGIDARQEVFVDPTTEQIERTLCSGFPDIPAPDRAAAGKKPGDGLYDPATLLVKNVFAAYTYERTQISAGAHPTDEVAPYFISKAAFDNALSSTGPAPMLCSKAVGEALPVANGVVSGSTETIKLALSAGGPPGRNTKTLGKAVVAVDLTTMKIKSVTCK</sequence>
<feature type="region of interest" description="Disordered" evidence="1">
    <location>
        <begin position="73"/>
        <end position="112"/>
    </location>
</feature>
<accession>A0ABP5EM02</accession>
<protein>
    <submittedName>
        <fullName evidence="3">Uncharacterized protein</fullName>
    </submittedName>
</protein>
<reference evidence="4" key="1">
    <citation type="journal article" date="2019" name="Int. J. Syst. Evol. Microbiol.">
        <title>The Global Catalogue of Microorganisms (GCM) 10K type strain sequencing project: providing services to taxonomists for standard genome sequencing and annotation.</title>
        <authorList>
            <consortium name="The Broad Institute Genomics Platform"/>
            <consortium name="The Broad Institute Genome Sequencing Center for Infectious Disease"/>
            <person name="Wu L."/>
            <person name="Ma J."/>
        </authorList>
    </citation>
    <scope>NUCLEOTIDE SEQUENCE [LARGE SCALE GENOMIC DNA]</scope>
    <source>
        <strain evidence="4">JCM 16013</strain>
    </source>
</reference>
<dbReference type="Proteomes" id="UP001499854">
    <property type="component" value="Unassembled WGS sequence"/>
</dbReference>